<protein>
    <submittedName>
        <fullName evidence="2">Uncharacterized protein</fullName>
    </submittedName>
</protein>
<feature type="signal peptide" evidence="1">
    <location>
        <begin position="1"/>
        <end position="17"/>
    </location>
</feature>
<dbReference type="KEGG" id="sphu:SPPYR_2825"/>
<sequence>MLITTLLLAAMVQSSPAATVATTRVAFTKCLRDDMKKALEAKVEDVQYEMQVKSNCGPERDAFRKAVIALGRASGDSEAVATEDADLQVEDYHANFTEKFKDYKSTNTMPGE</sequence>
<dbReference type="RefSeq" id="WP_295320370.1">
    <property type="nucleotide sequence ID" value="NZ_LT598653.1"/>
</dbReference>
<name>A0A1Y5PZE9_9SPHN</name>
<dbReference type="AlphaFoldDB" id="A0A1Y5PZE9"/>
<organism evidence="2">
    <name type="scientific">uncultured Sphingopyxis sp</name>
    <dbReference type="NCBI Taxonomy" id="310581"/>
    <lineage>
        <taxon>Bacteria</taxon>
        <taxon>Pseudomonadati</taxon>
        <taxon>Pseudomonadota</taxon>
        <taxon>Alphaproteobacteria</taxon>
        <taxon>Sphingomonadales</taxon>
        <taxon>Sphingomonadaceae</taxon>
        <taxon>Sphingopyxis</taxon>
        <taxon>environmental samples</taxon>
    </lineage>
</organism>
<gene>
    <name evidence="2" type="ORF">SPPYR_2825</name>
</gene>
<accession>A0A1Y5PZE9</accession>
<reference evidence="2" key="1">
    <citation type="submission" date="2016-03" db="EMBL/GenBank/DDBJ databases">
        <authorList>
            <person name="Ploux O."/>
        </authorList>
    </citation>
    <scope>NUCLEOTIDE SEQUENCE</scope>
    <source>
        <strain evidence="2">UC10</strain>
    </source>
</reference>
<proteinExistence type="predicted"/>
<dbReference type="EMBL" id="LT598653">
    <property type="protein sequence ID" value="SBV33945.1"/>
    <property type="molecule type" value="Genomic_DNA"/>
</dbReference>
<evidence type="ECO:0000256" key="1">
    <source>
        <dbReference type="SAM" id="SignalP"/>
    </source>
</evidence>
<evidence type="ECO:0000313" key="2">
    <source>
        <dbReference type="EMBL" id="SBV33945.1"/>
    </source>
</evidence>
<keyword evidence="1" id="KW-0732">Signal</keyword>
<feature type="chain" id="PRO_5013096830" evidence="1">
    <location>
        <begin position="18"/>
        <end position="112"/>
    </location>
</feature>